<feature type="region of interest" description="Disordered" evidence="1">
    <location>
        <begin position="68"/>
        <end position="90"/>
    </location>
</feature>
<evidence type="ECO:0000313" key="4">
    <source>
        <dbReference type="Proteomes" id="UP001216390"/>
    </source>
</evidence>
<keyword evidence="2" id="KW-1133">Transmembrane helix</keyword>
<evidence type="ECO:0000256" key="2">
    <source>
        <dbReference type="SAM" id="Phobius"/>
    </source>
</evidence>
<keyword evidence="2" id="KW-0472">Membrane</keyword>
<dbReference type="RefSeq" id="WP_272738510.1">
    <property type="nucleotide sequence ID" value="NZ_CP116942.1"/>
</dbReference>
<dbReference type="AlphaFoldDB" id="A0AAE9YJ26"/>
<evidence type="ECO:0000256" key="1">
    <source>
        <dbReference type="SAM" id="MobiDB-lite"/>
    </source>
</evidence>
<dbReference type="EMBL" id="CP116942">
    <property type="protein sequence ID" value="WCO68996.1"/>
    <property type="molecule type" value="Genomic_DNA"/>
</dbReference>
<name>A0AAE9YJ26_9ACTN</name>
<sequence>MPKRTFWFVTGTAAGLGSSLWVQRRVRTTVERYVPEKVQERAADAARRVGPAVRDAVTEGRDAMRAREAEMRADVATRVSRPAATDRRAG</sequence>
<dbReference type="Proteomes" id="UP001216390">
    <property type="component" value="Chromosome"/>
</dbReference>
<organism evidence="3 4">
    <name type="scientific">Iamia majanohamensis</name>
    <dbReference type="NCBI Taxonomy" id="467976"/>
    <lineage>
        <taxon>Bacteria</taxon>
        <taxon>Bacillati</taxon>
        <taxon>Actinomycetota</taxon>
        <taxon>Acidimicrobiia</taxon>
        <taxon>Acidimicrobiales</taxon>
        <taxon>Iamiaceae</taxon>
        <taxon>Iamia</taxon>
    </lineage>
</organism>
<evidence type="ECO:0000313" key="3">
    <source>
        <dbReference type="EMBL" id="WCO68996.1"/>
    </source>
</evidence>
<evidence type="ECO:0008006" key="5">
    <source>
        <dbReference type="Google" id="ProtNLM"/>
    </source>
</evidence>
<accession>A0AAE9YJ26</accession>
<keyword evidence="4" id="KW-1185">Reference proteome</keyword>
<feature type="transmembrane region" description="Helical" evidence="2">
    <location>
        <begin position="6"/>
        <end position="22"/>
    </location>
</feature>
<keyword evidence="2" id="KW-0812">Transmembrane</keyword>
<gene>
    <name evidence="3" type="ORF">PO878_09690</name>
</gene>
<protein>
    <recommendedName>
        <fullName evidence="5">Secreted protein</fullName>
    </recommendedName>
</protein>
<proteinExistence type="predicted"/>
<reference evidence="3" key="1">
    <citation type="submission" date="2023-01" db="EMBL/GenBank/DDBJ databases">
        <title>The diversity of Class Acidimicrobiia in South China Sea sediment environments and the proposal of Iamia marina sp. nov., a novel species of the genus Iamia.</title>
        <authorList>
            <person name="He Y."/>
            <person name="Tian X."/>
        </authorList>
    </citation>
    <scope>NUCLEOTIDE SEQUENCE</scope>
    <source>
        <strain evidence="3">DSM 19957</strain>
    </source>
</reference>
<dbReference type="KEGG" id="ima:PO878_09690"/>